<sequence length="546" mass="63958">MDGIFRNTLSNDEALFMVRDVQDKEIKDALFDIDCNRAFGPDGYISEFFKKAWDVVGDEFCLVVKEFFRSGQLLREINATIIALIPKNIEDSKDFGYHFGCKDLKLSHMCFADDLLVLCKGNKESLKVIKKSLEEFNQMSGLTSNLGKSVMRIQLIASVLSSMQLYWASVYLLPNTVINDIDKLLKRFLWNSGDSAKGRARVAWKVVCRPKAQGGLGIKPLRKWNEVLIIRQFWKILENKSSLWAKWVNLVRLKNKSIWSIQVDQSDSWGWKTMMEIRDRVKEHVYYEIGKGDKVSIWYDKWNSYGPIRNFISQRKIYEARLPIDTKVADMIHNQKWVWPYEWTTEFLKLLNIPVPLIDNDKDDKVVWVTNAGKKVNFSTKQTWLDLRDNWPNVPWYKVDKIEKWQKGGNLLCGLCNSRSDSHDHLFFQCKYAMKVWKEISSLSFGMGRQYRLEDLVNSIVRNNTENNFGKVVDKLILAASVYYIWQEGNWRIFKDEKRTVEALIKQIKDSVKEKLLAMKVKNSKNVMMLTRKWELQWSNNSLLAI</sequence>
<gene>
    <name evidence="2" type="ORF">Tco_0993108</name>
</gene>
<reference evidence="2" key="1">
    <citation type="journal article" date="2022" name="Int. J. Mol. Sci.">
        <title>Draft Genome of Tanacetum Coccineum: Genomic Comparison of Closely Related Tanacetum-Family Plants.</title>
        <authorList>
            <person name="Yamashiro T."/>
            <person name="Shiraishi A."/>
            <person name="Nakayama K."/>
            <person name="Satake H."/>
        </authorList>
    </citation>
    <scope>NUCLEOTIDE SEQUENCE</scope>
</reference>
<dbReference type="GO" id="GO:0003964">
    <property type="term" value="F:RNA-directed DNA polymerase activity"/>
    <property type="evidence" value="ECO:0007669"/>
    <property type="project" value="UniProtKB-KW"/>
</dbReference>
<feature type="domain" description="Reverse transcriptase zinc-binding" evidence="1">
    <location>
        <begin position="362"/>
        <end position="437"/>
    </location>
</feature>
<keyword evidence="2" id="KW-0695">RNA-directed DNA polymerase</keyword>
<keyword evidence="2" id="KW-0548">Nucleotidyltransferase</keyword>
<evidence type="ECO:0000259" key="1">
    <source>
        <dbReference type="Pfam" id="PF13966"/>
    </source>
</evidence>
<accession>A0ABQ5F543</accession>
<evidence type="ECO:0000313" key="3">
    <source>
        <dbReference type="Proteomes" id="UP001151760"/>
    </source>
</evidence>
<comment type="caution">
    <text evidence="2">The sequence shown here is derived from an EMBL/GenBank/DDBJ whole genome shotgun (WGS) entry which is preliminary data.</text>
</comment>
<dbReference type="InterPro" id="IPR026960">
    <property type="entry name" value="RVT-Znf"/>
</dbReference>
<evidence type="ECO:0000313" key="2">
    <source>
        <dbReference type="EMBL" id="GJT58054.1"/>
    </source>
</evidence>
<keyword evidence="3" id="KW-1185">Reference proteome</keyword>
<protein>
    <submittedName>
        <fullName evidence="2">RNA-directed DNA polymerase, eukaryota, reverse transcriptase zinc-binding domain protein</fullName>
    </submittedName>
</protein>
<name>A0ABQ5F543_9ASTR</name>
<dbReference type="EMBL" id="BQNB010016984">
    <property type="protein sequence ID" value="GJT58054.1"/>
    <property type="molecule type" value="Genomic_DNA"/>
</dbReference>
<reference evidence="2" key="2">
    <citation type="submission" date="2022-01" db="EMBL/GenBank/DDBJ databases">
        <authorList>
            <person name="Yamashiro T."/>
            <person name="Shiraishi A."/>
            <person name="Satake H."/>
            <person name="Nakayama K."/>
        </authorList>
    </citation>
    <scope>NUCLEOTIDE SEQUENCE</scope>
</reference>
<proteinExistence type="predicted"/>
<dbReference type="Proteomes" id="UP001151760">
    <property type="component" value="Unassembled WGS sequence"/>
</dbReference>
<dbReference type="PANTHER" id="PTHR33116">
    <property type="entry name" value="REVERSE TRANSCRIPTASE ZINC-BINDING DOMAIN-CONTAINING PROTEIN-RELATED-RELATED"/>
    <property type="match status" value="1"/>
</dbReference>
<dbReference type="Pfam" id="PF13966">
    <property type="entry name" value="zf-RVT"/>
    <property type="match status" value="1"/>
</dbReference>
<keyword evidence="2" id="KW-0808">Transferase</keyword>
<dbReference type="PANTHER" id="PTHR33116:SF76">
    <property type="entry name" value="DUF4283 DOMAIN-CONTAINING PROTEIN"/>
    <property type="match status" value="1"/>
</dbReference>
<organism evidence="2 3">
    <name type="scientific">Tanacetum coccineum</name>
    <dbReference type="NCBI Taxonomy" id="301880"/>
    <lineage>
        <taxon>Eukaryota</taxon>
        <taxon>Viridiplantae</taxon>
        <taxon>Streptophyta</taxon>
        <taxon>Embryophyta</taxon>
        <taxon>Tracheophyta</taxon>
        <taxon>Spermatophyta</taxon>
        <taxon>Magnoliopsida</taxon>
        <taxon>eudicotyledons</taxon>
        <taxon>Gunneridae</taxon>
        <taxon>Pentapetalae</taxon>
        <taxon>asterids</taxon>
        <taxon>campanulids</taxon>
        <taxon>Asterales</taxon>
        <taxon>Asteraceae</taxon>
        <taxon>Asteroideae</taxon>
        <taxon>Anthemideae</taxon>
        <taxon>Anthemidinae</taxon>
        <taxon>Tanacetum</taxon>
    </lineage>
</organism>